<gene>
    <name evidence="3" type="primary">LOC106052707</name>
</gene>
<protein>
    <submittedName>
        <fullName evidence="3">Uncharacterized protein LOC106052707 isoform X1</fullName>
    </submittedName>
</protein>
<evidence type="ECO:0000313" key="2">
    <source>
        <dbReference type="Proteomes" id="UP001165740"/>
    </source>
</evidence>
<reference evidence="3" key="1">
    <citation type="submission" date="2025-08" db="UniProtKB">
        <authorList>
            <consortium name="RefSeq"/>
        </authorList>
    </citation>
    <scope>IDENTIFICATION</scope>
</reference>
<evidence type="ECO:0000313" key="3">
    <source>
        <dbReference type="RefSeq" id="XP_055871063.1"/>
    </source>
</evidence>
<organism evidence="2 3">
    <name type="scientific">Biomphalaria glabrata</name>
    <name type="common">Bloodfluke planorb</name>
    <name type="synonym">Freshwater snail</name>
    <dbReference type="NCBI Taxonomy" id="6526"/>
    <lineage>
        <taxon>Eukaryota</taxon>
        <taxon>Metazoa</taxon>
        <taxon>Spiralia</taxon>
        <taxon>Lophotrochozoa</taxon>
        <taxon>Mollusca</taxon>
        <taxon>Gastropoda</taxon>
        <taxon>Heterobranchia</taxon>
        <taxon>Euthyneura</taxon>
        <taxon>Panpulmonata</taxon>
        <taxon>Hygrophila</taxon>
        <taxon>Lymnaeoidea</taxon>
        <taxon>Planorbidae</taxon>
        <taxon>Biomphalaria</taxon>
    </lineage>
</organism>
<dbReference type="RefSeq" id="XP_055871063.1">
    <property type="nucleotide sequence ID" value="XM_056015088.1"/>
</dbReference>
<dbReference type="GeneID" id="106052707"/>
<evidence type="ECO:0000256" key="1">
    <source>
        <dbReference type="SAM" id="MobiDB-lite"/>
    </source>
</evidence>
<feature type="region of interest" description="Disordered" evidence="1">
    <location>
        <begin position="1"/>
        <end position="49"/>
    </location>
</feature>
<dbReference type="AlphaFoldDB" id="A0A9W2Z822"/>
<dbReference type="Proteomes" id="UP001165740">
    <property type="component" value="Chromosome 17"/>
</dbReference>
<name>A0A9W2Z822_BIOGL</name>
<sequence>MKALPKERMKEKKTRNRMKEKKTRNRMKEKKTRNRMKKKKTRNRETKEAQGDLEDLLIRIQTQTTRRETVTRLLKKLKTTLTTMLTIKAPLRTPRHKVIVK</sequence>
<feature type="compositionally biased region" description="Basic and acidic residues" evidence="1">
    <location>
        <begin position="1"/>
        <end position="10"/>
    </location>
</feature>
<feature type="compositionally biased region" description="Basic residues" evidence="1">
    <location>
        <begin position="11"/>
        <end position="42"/>
    </location>
</feature>
<accession>A0A9W2Z822</accession>
<proteinExistence type="predicted"/>
<keyword evidence="2" id="KW-1185">Reference proteome</keyword>